<keyword evidence="5 11" id="KW-0547">Nucleotide-binding</keyword>
<evidence type="ECO:0000256" key="4">
    <source>
        <dbReference type="ARBA" id="ARBA00022707"/>
    </source>
</evidence>
<keyword evidence="12" id="KW-0460">Magnesium</keyword>
<keyword evidence="15" id="KW-1185">Reference proteome</keyword>
<dbReference type="Proteomes" id="UP000751190">
    <property type="component" value="Unassembled WGS sequence"/>
</dbReference>
<dbReference type="Pfam" id="PF00025">
    <property type="entry name" value="Arf"/>
    <property type="match status" value="1"/>
</dbReference>
<keyword evidence="10" id="KW-0449">Lipoprotein</keyword>
<feature type="binding site" evidence="12">
    <location>
        <position position="30"/>
    </location>
    <ligand>
        <name>Mg(2+)</name>
        <dbReference type="ChEBI" id="CHEBI:18420"/>
    </ligand>
</feature>
<comment type="similarity">
    <text evidence="2 13">Belongs to the small GTPase superfamily. Arf family.</text>
</comment>
<dbReference type="InterPro" id="IPR027417">
    <property type="entry name" value="P-loop_NTPase"/>
</dbReference>
<dbReference type="OMA" id="HYYECAD"/>
<keyword evidence="4" id="KW-0519">Myristate</keyword>
<dbReference type="PANTHER" id="PTHR11711">
    <property type="entry name" value="ADP RIBOSYLATION FACTOR-RELATED"/>
    <property type="match status" value="1"/>
</dbReference>
<protein>
    <recommendedName>
        <fullName evidence="16">ADP-ribosylation factor</fullName>
    </recommendedName>
</protein>
<feature type="binding site" evidence="11">
    <location>
        <position position="69"/>
    </location>
    <ligand>
        <name>GTP</name>
        <dbReference type="ChEBI" id="CHEBI:37565"/>
    </ligand>
</feature>
<evidence type="ECO:0008006" key="16">
    <source>
        <dbReference type="Google" id="ProtNLM"/>
    </source>
</evidence>
<dbReference type="OrthoDB" id="2011769at2759"/>
<dbReference type="GO" id="GO:0003924">
    <property type="term" value="F:GTPase activity"/>
    <property type="evidence" value="ECO:0007669"/>
    <property type="project" value="InterPro"/>
</dbReference>
<name>A0A8J6CDK9_DIALT</name>
<dbReference type="PROSITE" id="PS51417">
    <property type="entry name" value="ARF"/>
    <property type="match status" value="1"/>
</dbReference>
<comment type="caution">
    <text evidence="14">The sequence shown here is derived from an EMBL/GenBank/DDBJ whole genome shotgun (WGS) entry which is preliminary data.</text>
</comment>
<keyword evidence="7" id="KW-0653">Protein transport</keyword>
<feature type="binding site" evidence="11">
    <location>
        <begin position="23"/>
        <end position="30"/>
    </location>
    <ligand>
        <name>GTP</name>
        <dbReference type="ChEBI" id="CHEBI:37565"/>
    </ligand>
</feature>
<dbReference type="GO" id="GO:0046872">
    <property type="term" value="F:metal ion binding"/>
    <property type="evidence" value="ECO:0007669"/>
    <property type="project" value="UniProtKB-KW"/>
</dbReference>
<evidence type="ECO:0000256" key="10">
    <source>
        <dbReference type="ARBA" id="ARBA00023288"/>
    </source>
</evidence>
<dbReference type="InterPro" id="IPR005225">
    <property type="entry name" value="Small_GTP-bd"/>
</dbReference>
<keyword evidence="3" id="KW-0813">Transport</keyword>
<keyword evidence="6" id="KW-0931">ER-Golgi transport</keyword>
<evidence type="ECO:0000256" key="7">
    <source>
        <dbReference type="ARBA" id="ARBA00022927"/>
    </source>
</evidence>
<dbReference type="AlphaFoldDB" id="A0A8J6CDK9"/>
<evidence type="ECO:0000256" key="2">
    <source>
        <dbReference type="ARBA" id="ARBA00010290"/>
    </source>
</evidence>
<keyword evidence="8" id="KW-0333">Golgi apparatus</keyword>
<evidence type="ECO:0000313" key="15">
    <source>
        <dbReference type="Proteomes" id="UP000751190"/>
    </source>
</evidence>
<dbReference type="InterPro" id="IPR006689">
    <property type="entry name" value="Small_GTPase_ARF/SAR"/>
</dbReference>
<dbReference type="Gene3D" id="3.40.50.300">
    <property type="entry name" value="P-loop containing nucleotide triphosphate hydrolases"/>
    <property type="match status" value="1"/>
</dbReference>
<evidence type="ECO:0000256" key="1">
    <source>
        <dbReference type="ARBA" id="ARBA00004555"/>
    </source>
</evidence>
<dbReference type="PROSITE" id="PS51419">
    <property type="entry name" value="RAB"/>
    <property type="match status" value="1"/>
</dbReference>
<evidence type="ECO:0000313" key="14">
    <source>
        <dbReference type="EMBL" id="KAG8471112.1"/>
    </source>
</evidence>
<dbReference type="NCBIfam" id="TIGR00231">
    <property type="entry name" value="small_GTP"/>
    <property type="match status" value="1"/>
</dbReference>
<dbReference type="FunFam" id="3.40.50.300:FF:003500">
    <property type="entry name" value="ADP-ribosylation factor 1"/>
    <property type="match status" value="1"/>
</dbReference>
<dbReference type="GO" id="GO:0005525">
    <property type="term" value="F:GTP binding"/>
    <property type="evidence" value="ECO:0007669"/>
    <property type="project" value="UniProtKB-KW"/>
</dbReference>
<dbReference type="GO" id="GO:0015031">
    <property type="term" value="P:protein transport"/>
    <property type="evidence" value="ECO:0007669"/>
    <property type="project" value="UniProtKB-KW"/>
</dbReference>
<evidence type="ECO:0000256" key="3">
    <source>
        <dbReference type="ARBA" id="ARBA00022448"/>
    </source>
</evidence>
<accession>A0A8J6CDK9</accession>
<dbReference type="SMART" id="SM00177">
    <property type="entry name" value="ARF"/>
    <property type="match status" value="1"/>
</dbReference>
<dbReference type="InterPro" id="IPR024156">
    <property type="entry name" value="Small_GTPase_ARF"/>
</dbReference>
<proteinExistence type="inferred from homology"/>
<gene>
    <name evidence="14" type="ORF">KFE25_009533</name>
</gene>
<dbReference type="GO" id="GO:0016192">
    <property type="term" value="P:vesicle-mediated transport"/>
    <property type="evidence" value="ECO:0007669"/>
    <property type="project" value="UniProtKB-KW"/>
</dbReference>
<reference evidence="14" key="1">
    <citation type="submission" date="2021-05" db="EMBL/GenBank/DDBJ databases">
        <title>The genome of the haptophyte Pavlova lutheri (Diacronema luteri, Pavlovales) - a model for lipid biosynthesis in eukaryotic algae.</title>
        <authorList>
            <person name="Hulatt C.J."/>
            <person name="Posewitz M.C."/>
        </authorList>
    </citation>
    <scope>NUCLEOTIDE SEQUENCE</scope>
    <source>
        <strain evidence="14">NIVA-4/92</strain>
    </source>
</reference>
<dbReference type="SUPFAM" id="SSF52540">
    <property type="entry name" value="P-loop containing nucleoside triphosphate hydrolases"/>
    <property type="match status" value="1"/>
</dbReference>
<dbReference type="GO" id="GO:0005794">
    <property type="term" value="C:Golgi apparatus"/>
    <property type="evidence" value="ECO:0007669"/>
    <property type="project" value="UniProtKB-SubCell"/>
</dbReference>
<evidence type="ECO:0000256" key="5">
    <source>
        <dbReference type="ARBA" id="ARBA00022741"/>
    </source>
</evidence>
<sequence length="187" mass="20848">MGLIMSRFYDKLFTRETRVLLLGLDAAGKTTILYKLKLGELITTVPTVGFNVDTVEYRNLKMTIWDVGGQDRIRPLWRHYYQGTDALVFVVDSSDRDRLAEASDELHKILTEDSMAHPVVLVFANKIDLPNALSSSAVADRLGLHRLKQTWFIQPSSAATGDGLAHGLDWLSAQIKLRPTVHRGAGS</sequence>
<evidence type="ECO:0000256" key="11">
    <source>
        <dbReference type="PIRSR" id="PIRSR606689-1"/>
    </source>
</evidence>
<evidence type="ECO:0000256" key="8">
    <source>
        <dbReference type="ARBA" id="ARBA00023034"/>
    </source>
</evidence>
<dbReference type="PRINTS" id="PR00328">
    <property type="entry name" value="SAR1GTPBP"/>
</dbReference>
<organism evidence="14 15">
    <name type="scientific">Diacronema lutheri</name>
    <name type="common">Unicellular marine alga</name>
    <name type="synonym">Monochrysis lutheri</name>
    <dbReference type="NCBI Taxonomy" id="2081491"/>
    <lineage>
        <taxon>Eukaryota</taxon>
        <taxon>Haptista</taxon>
        <taxon>Haptophyta</taxon>
        <taxon>Pavlovophyceae</taxon>
        <taxon>Pavlovales</taxon>
        <taxon>Pavlovaceae</taxon>
        <taxon>Diacronema</taxon>
    </lineage>
</organism>
<keyword evidence="12" id="KW-0479">Metal-binding</keyword>
<evidence type="ECO:0000256" key="13">
    <source>
        <dbReference type="RuleBase" id="RU003925"/>
    </source>
</evidence>
<keyword evidence="9 11" id="KW-0342">GTP-binding</keyword>
<evidence type="ECO:0000256" key="9">
    <source>
        <dbReference type="ARBA" id="ARBA00023134"/>
    </source>
</evidence>
<dbReference type="SMART" id="SM00178">
    <property type="entry name" value="SAR"/>
    <property type="match status" value="1"/>
</dbReference>
<dbReference type="CDD" id="cd00878">
    <property type="entry name" value="Arf_Arl"/>
    <property type="match status" value="1"/>
</dbReference>
<feature type="binding site" evidence="11">
    <location>
        <begin position="125"/>
        <end position="128"/>
    </location>
    <ligand>
        <name>GTP</name>
        <dbReference type="ChEBI" id="CHEBI:37565"/>
    </ligand>
</feature>
<feature type="binding site" evidence="12">
    <location>
        <position position="47"/>
    </location>
    <ligand>
        <name>Mg(2+)</name>
        <dbReference type="ChEBI" id="CHEBI:18420"/>
    </ligand>
</feature>
<dbReference type="EMBL" id="JAGTXO010000001">
    <property type="protein sequence ID" value="KAG8471112.1"/>
    <property type="molecule type" value="Genomic_DNA"/>
</dbReference>
<dbReference type="SMART" id="SM00175">
    <property type="entry name" value="RAB"/>
    <property type="match status" value="1"/>
</dbReference>
<evidence type="ECO:0000256" key="12">
    <source>
        <dbReference type="PIRSR" id="PIRSR606689-2"/>
    </source>
</evidence>
<comment type="subcellular location">
    <subcellularLocation>
        <location evidence="1">Golgi apparatus</location>
    </subcellularLocation>
</comment>
<evidence type="ECO:0000256" key="6">
    <source>
        <dbReference type="ARBA" id="ARBA00022892"/>
    </source>
</evidence>